<evidence type="ECO:0000256" key="2">
    <source>
        <dbReference type="ARBA" id="ARBA00002681"/>
    </source>
</evidence>
<dbReference type="NCBIfam" id="TIGR01198">
    <property type="entry name" value="pgl"/>
    <property type="match status" value="1"/>
</dbReference>
<name>A0ABP9G067_9SPHI</name>
<dbReference type="Gene3D" id="3.40.50.1360">
    <property type="match status" value="1"/>
</dbReference>
<dbReference type="InterPro" id="IPR039104">
    <property type="entry name" value="6PGL"/>
</dbReference>
<dbReference type="EC" id="3.1.1.31" evidence="5 7"/>
<dbReference type="PANTHER" id="PTHR11054:SF0">
    <property type="entry name" value="6-PHOSPHOGLUCONOLACTONASE"/>
    <property type="match status" value="1"/>
</dbReference>
<dbReference type="Proteomes" id="UP001501436">
    <property type="component" value="Unassembled WGS sequence"/>
</dbReference>
<comment type="similarity">
    <text evidence="4 7">Belongs to the glucosamine/galactosamine-6-phosphate isomerase family. 6-phosphogluconolactonase subfamily.</text>
</comment>
<comment type="pathway">
    <text evidence="3 7">Carbohydrate degradation; pentose phosphate pathway; D-ribulose 5-phosphate from D-glucose 6-phosphate (oxidative stage): step 2/3.</text>
</comment>
<organism evidence="9 10">
    <name type="scientific">Mucilaginibacter defluvii</name>
    <dbReference type="NCBI Taxonomy" id="1196019"/>
    <lineage>
        <taxon>Bacteria</taxon>
        <taxon>Pseudomonadati</taxon>
        <taxon>Bacteroidota</taxon>
        <taxon>Sphingobacteriia</taxon>
        <taxon>Sphingobacteriales</taxon>
        <taxon>Sphingobacteriaceae</taxon>
        <taxon>Mucilaginibacter</taxon>
    </lineage>
</organism>
<dbReference type="InterPro" id="IPR005900">
    <property type="entry name" value="6-phosphogluconolactonase_DevB"/>
</dbReference>
<evidence type="ECO:0000256" key="1">
    <source>
        <dbReference type="ARBA" id="ARBA00000832"/>
    </source>
</evidence>
<dbReference type="InterPro" id="IPR006148">
    <property type="entry name" value="Glc/Gal-6P_isomerase"/>
</dbReference>
<sequence>MISIFKDNVELCTALADLFISTGTSAIAKNGRFIVALTGGSSPVTLHKILAQPEYQSQLDWSKVFVFWGDERWVPLTDEKSNAKMAFETLLNHVPIPKQNIFPMWSDDKDAKAYAADYEQILRGFFGEDEANFDLLILGMGEDGHTASLFPHTEVLHERTKWVDAYYLEPQQMYRITLTEPFINKAQKVAVLVFGANKASALHEVLEGERNFEQYPSQLLAPASGKLTWMVDEGAASKLTDEAKASK</sequence>
<comment type="function">
    <text evidence="2 7">Hydrolysis of 6-phosphogluconolactone to 6-phosphogluconate.</text>
</comment>
<evidence type="ECO:0000313" key="9">
    <source>
        <dbReference type="EMBL" id="GAA4923878.1"/>
    </source>
</evidence>
<comment type="catalytic activity">
    <reaction evidence="1 7">
        <text>6-phospho-D-glucono-1,5-lactone + H2O = 6-phospho-D-gluconate + H(+)</text>
        <dbReference type="Rhea" id="RHEA:12556"/>
        <dbReference type="ChEBI" id="CHEBI:15377"/>
        <dbReference type="ChEBI" id="CHEBI:15378"/>
        <dbReference type="ChEBI" id="CHEBI:57955"/>
        <dbReference type="ChEBI" id="CHEBI:58759"/>
        <dbReference type="EC" id="3.1.1.31"/>
    </reaction>
</comment>
<accession>A0ABP9G067</accession>
<dbReference type="PANTHER" id="PTHR11054">
    <property type="entry name" value="6-PHOSPHOGLUCONOLACTONASE"/>
    <property type="match status" value="1"/>
</dbReference>
<keyword evidence="10" id="KW-1185">Reference proteome</keyword>
<evidence type="ECO:0000256" key="4">
    <source>
        <dbReference type="ARBA" id="ARBA00010662"/>
    </source>
</evidence>
<protein>
    <recommendedName>
        <fullName evidence="6 7">6-phosphogluconolactonase</fullName>
        <shortName evidence="7">6PGL</shortName>
        <ecNumber evidence="5 7">3.1.1.31</ecNumber>
    </recommendedName>
</protein>
<evidence type="ECO:0000256" key="6">
    <source>
        <dbReference type="ARBA" id="ARBA00020337"/>
    </source>
</evidence>
<dbReference type="CDD" id="cd01400">
    <property type="entry name" value="6PGL"/>
    <property type="match status" value="1"/>
</dbReference>
<gene>
    <name evidence="7 9" type="primary">pgl</name>
    <name evidence="9" type="ORF">GCM10023313_30260</name>
</gene>
<dbReference type="SUPFAM" id="SSF100950">
    <property type="entry name" value="NagB/RpiA/CoA transferase-like"/>
    <property type="match status" value="1"/>
</dbReference>
<evidence type="ECO:0000256" key="5">
    <source>
        <dbReference type="ARBA" id="ARBA00013198"/>
    </source>
</evidence>
<proteinExistence type="inferred from homology"/>
<dbReference type="EMBL" id="BAABJI010000002">
    <property type="protein sequence ID" value="GAA4923878.1"/>
    <property type="molecule type" value="Genomic_DNA"/>
</dbReference>
<dbReference type="Pfam" id="PF01182">
    <property type="entry name" value="Glucosamine_iso"/>
    <property type="match status" value="1"/>
</dbReference>
<feature type="domain" description="Glucosamine/galactosamine-6-phosphate isomerase" evidence="8">
    <location>
        <begin position="7"/>
        <end position="229"/>
    </location>
</feature>
<evidence type="ECO:0000256" key="3">
    <source>
        <dbReference type="ARBA" id="ARBA00004961"/>
    </source>
</evidence>
<evidence type="ECO:0000313" key="10">
    <source>
        <dbReference type="Proteomes" id="UP001501436"/>
    </source>
</evidence>
<dbReference type="InterPro" id="IPR037171">
    <property type="entry name" value="NagB/RpiA_transferase-like"/>
</dbReference>
<evidence type="ECO:0000256" key="7">
    <source>
        <dbReference type="RuleBase" id="RU365095"/>
    </source>
</evidence>
<keyword evidence="7" id="KW-0378">Hydrolase</keyword>
<comment type="caution">
    <text evidence="9">The sequence shown here is derived from an EMBL/GenBank/DDBJ whole genome shotgun (WGS) entry which is preliminary data.</text>
</comment>
<evidence type="ECO:0000259" key="8">
    <source>
        <dbReference type="Pfam" id="PF01182"/>
    </source>
</evidence>
<reference evidence="10" key="1">
    <citation type="journal article" date="2019" name="Int. J. Syst. Evol. Microbiol.">
        <title>The Global Catalogue of Microorganisms (GCM) 10K type strain sequencing project: providing services to taxonomists for standard genome sequencing and annotation.</title>
        <authorList>
            <consortium name="The Broad Institute Genomics Platform"/>
            <consortium name="The Broad Institute Genome Sequencing Center for Infectious Disease"/>
            <person name="Wu L."/>
            <person name="Ma J."/>
        </authorList>
    </citation>
    <scope>NUCLEOTIDE SEQUENCE [LARGE SCALE GENOMIC DNA]</scope>
    <source>
        <strain evidence="10">JCM 18283</strain>
    </source>
</reference>
<dbReference type="RefSeq" id="WP_345332115.1">
    <property type="nucleotide sequence ID" value="NZ_BAABJI010000002.1"/>
</dbReference>